<dbReference type="Proteomes" id="UP000182486">
    <property type="component" value="Unassembled WGS sequence"/>
</dbReference>
<name>A0A1K0G763_9ACTN</name>
<organism evidence="1 2">
    <name type="scientific">Couchioplanes caeruleus subsp. caeruleus</name>
    <dbReference type="NCBI Taxonomy" id="56427"/>
    <lineage>
        <taxon>Bacteria</taxon>
        <taxon>Bacillati</taxon>
        <taxon>Actinomycetota</taxon>
        <taxon>Actinomycetes</taxon>
        <taxon>Micromonosporales</taxon>
        <taxon>Micromonosporaceae</taxon>
        <taxon>Couchioplanes</taxon>
    </lineage>
</organism>
<dbReference type="AlphaFoldDB" id="A0A1K0G763"/>
<accession>A0A1K0G763</accession>
<comment type="caution">
    <text evidence="1">The sequence shown here is derived from an EMBL/GenBank/DDBJ whole genome shotgun (WGS) entry which is preliminary data.</text>
</comment>
<gene>
    <name evidence="1" type="ORF">BG844_17165</name>
</gene>
<protein>
    <submittedName>
        <fullName evidence="1">Uncharacterized protein</fullName>
    </submittedName>
</protein>
<reference evidence="1 2" key="1">
    <citation type="submission" date="2016-09" db="EMBL/GenBank/DDBJ databases">
        <title>Couchioplanes caeruleus draft genome sequence.</title>
        <authorList>
            <person name="Sheehan J."/>
            <person name="Caffrey P."/>
        </authorList>
    </citation>
    <scope>NUCLEOTIDE SEQUENCE [LARGE SCALE GENOMIC DNA]</scope>
    <source>
        <strain evidence="1 2">DSM 43634</strain>
    </source>
</reference>
<keyword evidence="2" id="KW-1185">Reference proteome</keyword>
<proteinExistence type="predicted"/>
<evidence type="ECO:0000313" key="1">
    <source>
        <dbReference type="EMBL" id="OJF13090.1"/>
    </source>
</evidence>
<sequence length="248" mass="26883">MDVAVRAQRAAESLAKYVLPLSFTDWSAVRVTAELTRRVVEWGVDHGWRVRREVPSIAGLPGAHPDRPGYLDVVCERLDGPPIAVEIDRTDKQWSARKLLCEADAGAVAVWVRWADAKTWIVPPSIGVVRVPTTVSRIGGRRLYSRAASQYPPTDASNEATERQGAIVRPAMETAGARGEARLCRASTRKGHPCPINARPSGLCHVHDPEVQCGAVKKNGQRCTNATGGGRCAKHRNGPAFEDAATLL</sequence>
<evidence type="ECO:0000313" key="2">
    <source>
        <dbReference type="Proteomes" id="UP000182486"/>
    </source>
</evidence>
<dbReference type="EMBL" id="MEIA01000176">
    <property type="protein sequence ID" value="OJF13090.1"/>
    <property type="molecule type" value="Genomic_DNA"/>
</dbReference>